<comment type="caution">
    <text evidence="3">The sequence shown here is derived from an EMBL/GenBank/DDBJ whole genome shotgun (WGS) entry which is preliminary data.</text>
</comment>
<dbReference type="Pfam" id="PF03374">
    <property type="entry name" value="ANT"/>
    <property type="match status" value="1"/>
</dbReference>
<dbReference type="InterPro" id="IPR005039">
    <property type="entry name" value="Ant_C"/>
</dbReference>
<accession>A0A5C5TYA5</accession>
<dbReference type="InterPro" id="IPR013557">
    <property type="entry name" value="AntA/B_antirep"/>
</dbReference>
<dbReference type="OrthoDB" id="79831at2"/>
<proteinExistence type="predicted"/>
<dbReference type="Pfam" id="PF08346">
    <property type="entry name" value="AntA"/>
    <property type="match status" value="1"/>
</dbReference>
<dbReference type="AlphaFoldDB" id="A0A5C5TYA5"/>
<sequence length="267" mass="29672">MDAELIPVARREIATETVPTIDSAALHAFLEVATEHGQWIQRRVQTYGFEEGRDFVCSSEVTGKGRGGHNRAVYWLTLDMGKQLAMVERGPKGRQAREYFIACERAAKDAAVQPRHSQDVQAALNHPPTLRALLVDQLDARQRLEHQVAEDAPRAAAFDRLAGARGAMSLTEAAKVLGMRPRDFIAWLSAAKWIYRSHDAGSWLGHARHTDAGHLLHRVHIPVGSFRERSQVMLTPKGLVALATKLEQASLPTAIQSPTTYREEFES</sequence>
<organism evidence="3 4">
    <name type="scientific">Luteimonas marina</name>
    <dbReference type="NCBI Taxonomy" id="488485"/>
    <lineage>
        <taxon>Bacteria</taxon>
        <taxon>Pseudomonadati</taxon>
        <taxon>Pseudomonadota</taxon>
        <taxon>Gammaproteobacteria</taxon>
        <taxon>Lysobacterales</taxon>
        <taxon>Lysobacteraceae</taxon>
        <taxon>Luteimonas</taxon>
    </lineage>
</organism>
<dbReference type="Proteomes" id="UP000319980">
    <property type="component" value="Unassembled WGS sequence"/>
</dbReference>
<evidence type="ECO:0000313" key="4">
    <source>
        <dbReference type="Proteomes" id="UP000319980"/>
    </source>
</evidence>
<keyword evidence="4" id="KW-1185">Reference proteome</keyword>
<dbReference type="EMBL" id="VOHK01000006">
    <property type="protein sequence ID" value="TWT18529.1"/>
    <property type="molecule type" value="Genomic_DNA"/>
</dbReference>
<dbReference type="GO" id="GO:0003677">
    <property type="term" value="F:DNA binding"/>
    <property type="evidence" value="ECO:0007669"/>
    <property type="project" value="InterPro"/>
</dbReference>
<evidence type="ECO:0000259" key="1">
    <source>
        <dbReference type="Pfam" id="PF03374"/>
    </source>
</evidence>
<feature type="domain" description="Antirepressor protein C-terminal" evidence="1">
    <location>
        <begin position="145"/>
        <end position="247"/>
    </location>
</feature>
<dbReference type="RefSeq" id="WP_146388635.1">
    <property type="nucleotide sequence ID" value="NZ_VOHK01000006.1"/>
</dbReference>
<evidence type="ECO:0000259" key="2">
    <source>
        <dbReference type="Pfam" id="PF08346"/>
    </source>
</evidence>
<evidence type="ECO:0000313" key="3">
    <source>
        <dbReference type="EMBL" id="TWT18529.1"/>
    </source>
</evidence>
<protein>
    <submittedName>
        <fullName evidence="3">Phage antirepressor Ant</fullName>
    </submittedName>
</protein>
<gene>
    <name evidence="3" type="ORF">FQY83_14210</name>
</gene>
<name>A0A5C5TYA5_9GAMM</name>
<feature type="domain" description="AntA/AntB antirepressor" evidence="2">
    <location>
        <begin position="22"/>
        <end position="89"/>
    </location>
</feature>
<reference evidence="3 4" key="1">
    <citation type="journal article" date="2008" name="Int. J. Syst. Evol. Microbiol.">
        <title>Luteimonas marina sp. nov., isolated from seawater.</title>
        <authorList>
            <person name="Baik K.S."/>
            <person name="Park S.C."/>
            <person name="Kim M.S."/>
            <person name="Kim E.M."/>
            <person name="Park C."/>
            <person name="Chun J."/>
            <person name="Seong C.N."/>
        </authorList>
    </citation>
    <scope>NUCLEOTIDE SEQUENCE [LARGE SCALE GENOMIC DNA]</scope>
    <source>
        <strain evidence="3 4">FR1330</strain>
    </source>
</reference>